<comment type="caution">
    <text evidence="2">The sequence shown here is derived from an EMBL/GenBank/DDBJ whole genome shotgun (WGS) entry which is preliminary data.</text>
</comment>
<reference evidence="2 3" key="1">
    <citation type="journal article" date="2015" name="Genome Announc.">
        <title>Expanding the biotechnology potential of lactobacilli through comparative genomics of 213 strains and associated genera.</title>
        <authorList>
            <person name="Sun Z."/>
            <person name="Harris H.M."/>
            <person name="McCann A."/>
            <person name="Guo C."/>
            <person name="Argimon S."/>
            <person name="Zhang W."/>
            <person name="Yang X."/>
            <person name="Jeffery I.B."/>
            <person name="Cooney J.C."/>
            <person name="Kagawa T.F."/>
            <person name="Liu W."/>
            <person name="Song Y."/>
            <person name="Salvetti E."/>
            <person name="Wrobel A."/>
            <person name="Rasinkangas P."/>
            <person name="Parkhill J."/>
            <person name="Rea M.C."/>
            <person name="O'Sullivan O."/>
            <person name="Ritari J."/>
            <person name="Douillard F.P."/>
            <person name="Paul Ross R."/>
            <person name="Yang R."/>
            <person name="Briner A.E."/>
            <person name="Felis G.E."/>
            <person name="de Vos W.M."/>
            <person name="Barrangou R."/>
            <person name="Klaenhammer T.R."/>
            <person name="Caufield P.W."/>
            <person name="Cui Y."/>
            <person name="Zhang H."/>
            <person name="O'Toole P.W."/>
        </authorList>
    </citation>
    <scope>NUCLEOTIDE SEQUENCE [LARGE SCALE GENOMIC DNA]</scope>
    <source>
        <strain evidence="2 3">DSM 20593</strain>
    </source>
</reference>
<evidence type="ECO:0000313" key="2">
    <source>
        <dbReference type="EMBL" id="KRN75003.1"/>
    </source>
</evidence>
<proteinExistence type="predicted"/>
<dbReference type="AlphaFoldDB" id="A0A0R2JCH5"/>
<dbReference type="EMBL" id="JQBP01000003">
    <property type="protein sequence ID" value="KRN75003.1"/>
    <property type="molecule type" value="Genomic_DNA"/>
</dbReference>
<accession>A0A0R2JCH5</accession>
<protein>
    <submittedName>
        <fullName evidence="2">Uncharacterized protein</fullName>
    </submittedName>
</protein>
<evidence type="ECO:0000256" key="1">
    <source>
        <dbReference type="SAM" id="Phobius"/>
    </source>
</evidence>
<dbReference type="STRING" id="1616.IV73_GL000760"/>
<keyword evidence="1" id="KW-0472">Membrane</keyword>
<name>A0A0R2JCH5_9LACO</name>
<evidence type="ECO:0000313" key="3">
    <source>
        <dbReference type="Proteomes" id="UP000051655"/>
    </source>
</evidence>
<keyword evidence="3" id="KW-1185">Reference proteome</keyword>
<keyword evidence="1" id="KW-1133">Transmembrane helix</keyword>
<gene>
    <name evidence="2" type="ORF">IV73_GL000760</name>
</gene>
<keyword evidence="1" id="KW-0812">Transmembrane</keyword>
<organism evidence="2 3">
    <name type="scientific">Weissella kandleri</name>
    <dbReference type="NCBI Taxonomy" id="1616"/>
    <lineage>
        <taxon>Bacteria</taxon>
        <taxon>Bacillati</taxon>
        <taxon>Bacillota</taxon>
        <taxon>Bacilli</taxon>
        <taxon>Lactobacillales</taxon>
        <taxon>Lactobacillaceae</taxon>
        <taxon>Weissella</taxon>
    </lineage>
</organism>
<dbReference type="PATRIC" id="fig|1616.3.peg.780"/>
<sequence length="172" mass="19745">MVGENMHLLWWFLMILAVGALLVHLNHVIGRRETEKNIIEAQQTVNRAVQTILVTKGAQWGLVISDDQTVRSTLVANIWGYNVMAFEFQVPYTERRPPQKLQEALNQSLQVYSQEEQLPLLDANQVVAPLVATDIWYDQIKPVVHLEIANVVTYQTLAYLHDLKKLNQPFQT</sequence>
<dbReference type="Proteomes" id="UP000051655">
    <property type="component" value="Unassembled WGS sequence"/>
</dbReference>
<feature type="transmembrane region" description="Helical" evidence="1">
    <location>
        <begin position="6"/>
        <end position="25"/>
    </location>
</feature>